<dbReference type="PANTHER" id="PTHR34475:SF1">
    <property type="entry name" value="CYTOSKELETON PROTEIN RODZ"/>
    <property type="match status" value="1"/>
</dbReference>
<gene>
    <name evidence="3" type="ORF">SAMN05421737_108158</name>
</gene>
<dbReference type="AlphaFoldDB" id="A0A1G6LLT1"/>
<dbReference type="Proteomes" id="UP000242662">
    <property type="component" value="Unassembled WGS sequence"/>
</dbReference>
<evidence type="ECO:0000256" key="1">
    <source>
        <dbReference type="SAM" id="MobiDB-lite"/>
    </source>
</evidence>
<accession>A0A1G6LLT1</accession>
<proteinExistence type="predicted"/>
<dbReference type="Gene3D" id="1.10.260.40">
    <property type="entry name" value="lambda repressor-like DNA-binding domains"/>
    <property type="match status" value="1"/>
</dbReference>
<protein>
    <submittedName>
        <fullName evidence="3">Helix-turn-helix domain-containing protein</fullName>
    </submittedName>
</protein>
<organism evidence="3 4">
    <name type="scientific">Shouchella lonarensis</name>
    <dbReference type="NCBI Taxonomy" id="1464122"/>
    <lineage>
        <taxon>Bacteria</taxon>
        <taxon>Bacillati</taxon>
        <taxon>Bacillota</taxon>
        <taxon>Bacilli</taxon>
        <taxon>Bacillales</taxon>
        <taxon>Bacillaceae</taxon>
        <taxon>Shouchella</taxon>
    </lineage>
</organism>
<dbReference type="InterPro" id="IPR001387">
    <property type="entry name" value="Cro/C1-type_HTH"/>
</dbReference>
<keyword evidence="2" id="KW-0472">Membrane</keyword>
<dbReference type="GO" id="GO:0003677">
    <property type="term" value="F:DNA binding"/>
    <property type="evidence" value="ECO:0007669"/>
    <property type="project" value="InterPro"/>
</dbReference>
<evidence type="ECO:0000313" key="3">
    <source>
        <dbReference type="EMBL" id="SDC43735.1"/>
    </source>
</evidence>
<dbReference type="PANTHER" id="PTHR34475">
    <property type="match status" value="1"/>
</dbReference>
<feature type="region of interest" description="Disordered" evidence="1">
    <location>
        <begin position="139"/>
        <end position="168"/>
    </location>
</feature>
<name>A0A1G6LLT1_9BACI</name>
<dbReference type="InterPro" id="IPR050400">
    <property type="entry name" value="Bact_Cytoskel_RodZ"/>
</dbReference>
<dbReference type="STRING" id="1464122.SAMN05421737_108158"/>
<evidence type="ECO:0000256" key="2">
    <source>
        <dbReference type="SAM" id="Phobius"/>
    </source>
</evidence>
<feature type="region of interest" description="Disordered" evidence="1">
    <location>
        <begin position="76"/>
        <end position="104"/>
    </location>
</feature>
<feature type="transmembrane region" description="Helical" evidence="2">
    <location>
        <begin position="111"/>
        <end position="131"/>
    </location>
</feature>
<keyword evidence="4" id="KW-1185">Reference proteome</keyword>
<feature type="compositionally biased region" description="Basic and acidic residues" evidence="1">
    <location>
        <begin position="89"/>
        <end position="103"/>
    </location>
</feature>
<evidence type="ECO:0000313" key="4">
    <source>
        <dbReference type="Proteomes" id="UP000242662"/>
    </source>
</evidence>
<dbReference type="InterPro" id="IPR010982">
    <property type="entry name" value="Lambda_DNA-bd_dom_sf"/>
</dbReference>
<sequence>MSELGNHLKQVREEKQLTLDDLQRTTKIQKRYLQAIESGDFHRLPGIFYARAFVKAYAEEMNLDAETLLKTYEHELPDAQEKTTPLPARSERNKTTNEGESETRSAIPRKMIAAFLLVGMLFVVLIIAWQLGVFSSETLTPGKDEHTSEEKKAPASKDDKREEDNKSVAEEAQAELSLKEKIGNRKVYILTGVDAFSAVVTIVEGGDSYVGVREPGQTTDVEYIDAYSESRVFKPDLSSWSAVEFNIGNAADVTLEVNGLSIEIEPEPTRQYIVVELEKTLE</sequence>
<feature type="compositionally biased region" description="Basic and acidic residues" evidence="1">
    <location>
        <begin position="142"/>
        <end position="168"/>
    </location>
</feature>
<dbReference type="CDD" id="cd00093">
    <property type="entry name" value="HTH_XRE"/>
    <property type="match status" value="1"/>
</dbReference>
<dbReference type="RefSeq" id="WP_176763885.1">
    <property type="nucleotide sequence ID" value="NZ_FMYM01000008.1"/>
</dbReference>
<keyword evidence="2" id="KW-0812">Transmembrane</keyword>
<keyword evidence="2" id="KW-1133">Transmembrane helix</keyword>
<dbReference type="Pfam" id="PF13413">
    <property type="entry name" value="HTH_25"/>
    <property type="match status" value="1"/>
</dbReference>
<reference evidence="4" key="1">
    <citation type="submission" date="2016-09" db="EMBL/GenBank/DDBJ databases">
        <authorList>
            <person name="Varghese N."/>
            <person name="Submissions S."/>
        </authorList>
    </citation>
    <scope>NUCLEOTIDE SEQUENCE [LARGE SCALE GENOMIC DNA]</scope>
    <source>
        <strain evidence="4">25nlg</strain>
    </source>
</reference>
<dbReference type="EMBL" id="FMYM01000008">
    <property type="protein sequence ID" value="SDC43735.1"/>
    <property type="molecule type" value="Genomic_DNA"/>
</dbReference>
<dbReference type="SUPFAM" id="SSF47413">
    <property type="entry name" value="lambda repressor-like DNA-binding domains"/>
    <property type="match status" value="1"/>
</dbReference>